<gene>
    <name evidence="1" type="ORF">PGLA1383_LOCUS5457</name>
</gene>
<proteinExistence type="predicted"/>
<organism evidence="1 2">
    <name type="scientific">Polarella glacialis</name>
    <name type="common">Dinoflagellate</name>
    <dbReference type="NCBI Taxonomy" id="89957"/>
    <lineage>
        <taxon>Eukaryota</taxon>
        <taxon>Sar</taxon>
        <taxon>Alveolata</taxon>
        <taxon>Dinophyceae</taxon>
        <taxon>Suessiales</taxon>
        <taxon>Suessiaceae</taxon>
        <taxon>Polarella</taxon>
    </lineage>
</organism>
<protein>
    <submittedName>
        <fullName evidence="1">Uncharacterized protein</fullName>
    </submittedName>
</protein>
<evidence type="ECO:0000313" key="2">
    <source>
        <dbReference type="Proteomes" id="UP000654075"/>
    </source>
</evidence>
<reference evidence="1" key="1">
    <citation type="submission" date="2021-02" db="EMBL/GenBank/DDBJ databases">
        <authorList>
            <person name="Dougan E. K."/>
            <person name="Rhodes N."/>
            <person name="Thang M."/>
            <person name="Chan C."/>
        </authorList>
    </citation>
    <scope>NUCLEOTIDE SEQUENCE</scope>
</reference>
<dbReference type="EMBL" id="CAJNNV010002145">
    <property type="protein sequence ID" value="CAE8586606.1"/>
    <property type="molecule type" value="Genomic_DNA"/>
</dbReference>
<accession>A0A813DG23</accession>
<dbReference type="Proteomes" id="UP000654075">
    <property type="component" value="Unassembled WGS sequence"/>
</dbReference>
<keyword evidence="2" id="KW-1185">Reference proteome</keyword>
<dbReference type="AlphaFoldDB" id="A0A813DG23"/>
<sequence length="109" mass="11481">MFHNAACCCSSVVHTTNHQVCSCSCSGFLPQRSAGFSSIAFAFEFAAVCPIVRLIVSCEASAKHCPGTSCIHDFTLPFSGSAQGTSGPHEVLRKLQQQLSASMISPAEI</sequence>
<comment type="caution">
    <text evidence="1">The sequence shown here is derived from an EMBL/GenBank/DDBJ whole genome shotgun (WGS) entry which is preliminary data.</text>
</comment>
<evidence type="ECO:0000313" key="1">
    <source>
        <dbReference type="EMBL" id="CAE8586606.1"/>
    </source>
</evidence>
<name>A0A813DG23_POLGL</name>